<dbReference type="GO" id="GO:0016987">
    <property type="term" value="F:sigma factor activity"/>
    <property type="evidence" value="ECO:0007669"/>
    <property type="project" value="UniProtKB-KW"/>
</dbReference>
<keyword evidence="4" id="KW-0804">Transcription</keyword>
<dbReference type="RefSeq" id="WP_121480941.1">
    <property type="nucleotide sequence ID" value="NZ_CP032707.1"/>
</dbReference>
<proteinExistence type="inferred from homology"/>
<dbReference type="PANTHER" id="PTHR43133">
    <property type="entry name" value="RNA POLYMERASE ECF-TYPE SIGMA FACTO"/>
    <property type="match status" value="1"/>
</dbReference>
<dbReference type="InterPro" id="IPR036388">
    <property type="entry name" value="WH-like_DNA-bd_sf"/>
</dbReference>
<dbReference type="AlphaFoldDB" id="A0A494RCG0"/>
<dbReference type="SUPFAM" id="SSF88659">
    <property type="entry name" value="Sigma3 and sigma4 domains of RNA polymerase sigma factors"/>
    <property type="match status" value="1"/>
</dbReference>
<comment type="similarity">
    <text evidence="1">Belongs to the sigma-70 factor family. ECF subfamily.</text>
</comment>
<keyword evidence="8" id="KW-1185">Reference proteome</keyword>
<evidence type="ECO:0000256" key="2">
    <source>
        <dbReference type="ARBA" id="ARBA00023015"/>
    </source>
</evidence>
<dbReference type="Proteomes" id="UP000276984">
    <property type="component" value="Chromosome"/>
</dbReference>
<gene>
    <name evidence="7" type="ORF">D8I30_00250</name>
</gene>
<dbReference type="NCBIfam" id="NF008888">
    <property type="entry name" value="PRK11922.1"/>
    <property type="match status" value="1"/>
</dbReference>
<dbReference type="InterPro" id="IPR014284">
    <property type="entry name" value="RNA_pol_sigma-70_dom"/>
</dbReference>
<dbReference type="PANTHER" id="PTHR43133:SF51">
    <property type="entry name" value="RNA POLYMERASE SIGMA FACTOR"/>
    <property type="match status" value="1"/>
</dbReference>
<evidence type="ECO:0000256" key="4">
    <source>
        <dbReference type="ARBA" id="ARBA00023163"/>
    </source>
</evidence>
<dbReference type="Pfam" id="PF04542">
    <property type="entry name" value="Sigma70_r2"/>
    <property type="match status" value="1"/>
</dbReference>
<protein>
    <submittedName>
        <fullName evidence="7">RNA polymerase sigma factor</fullName>
    </submittedName>
</protein>
<evidence type="ECO:0000259" key="6">
    <source>
        <dbReference type="Pfam" id="PF08281"/>
    </source>
</evidence>
<dbReference type="Gene3D" id="1.10.10.10">
    <property type="entry name" value="Winged helix-like DNA-binding domain superfamily/Winged helix DNA-binding domain"/>
    <property type="match status" value="1"/>
</dbReference>
<dbReference type="InterPro" id="IPR039425">
    <property type="entry name" value="RNA_pol_sigma-70-like"/>
</dbReference>
<dbReference type="GO" id="GO:0003677">
    <property type="term" value="F:DNA binding"/>
    <property type="evidence" value="ECO:0007669"/>
    <property type="project" value="InterPro"/>
</dbReference>
<organism evidence="7 8">
    <name type="scientific">Brevundimonas naejangsanensis</name>
    <dbReference type="NCBI Taxonomy" id="588932"/>
    <lineage>
        <taxon>Bacteria</taxon>
        <taxon>Pseudomonadati</taxon>
        <taxon>Pseudomonadota</taxon>
        <taxon>Alphaproteobacteria</taxon>
        <taxon>Caulobacterales</taxon>
        <taxon>Caulobacteraceae</taxon>
        <taxon>Brevundimonas</taxon>
    </lineage>
</organism>
<dbReference type="NCBIfam" id="TIGR02937">
    <property type="entry name" value="sigma70-ECF"/>
    <property type="match status" value="1"/>
</dbReference>
<feature type="domain" description="RNA polymerase sigma-70 region 2" evidence="5">
    <location>
        <begin position="35"/>
        <end position="97"/>
    </location>
</feature>
<sequence>MNSARIDYVALKTSDLVGRAQGGDPDAFRVIMQRANQRLFRVARSVLRDEIEAEDALQDAYVRAFLGLARFRGDADIVTWLTRIVLNESRSRLRRRRPSESLDAVEKAQGGKGQIIPFPGAPVDAGPESDAARSQIRGLIEQAVDDLPPGYRVVFIMRDVEECTTEETAASLGLKIETVKTRLHRARRMLRQALDARVSATLVGAFPFLGLRCSRITDRVLARLERAGRLRTETGTFSRA</sequence>
<dbReference type="InterPro" id="IPR013325">
    <property type="entry name" value="RNA_pol_sigma_r2"/>
</dbReference>
<evidence type="ECO:0000313" key="7">
    <source>
        <dbReference type="EMBL" id="AYG93781.1"/>
    </source>
</evidence>
<reference evidence="7 8" key="1">
    <citation type="submission" date="2018-10" db="EMBL/GenBank/DDBJ databases">
        <title>Complete genome sequence of Brevundimonas naejangsanensis BRV3.</title>
        <authorList>
            <person name="Berrios L."/>
            <person name="Ely B."/>
        </authorList>
    </citation>
    <scope>NUCLEOTIDE SEQUENCE [LARGE SCALE GENOMIC DNA]</scope>
    <source>
        <strain evidence="7 8">BRV3</strain>
    </source>
</reference>
<dbReference type="SUPFAM" id="SSF88946">
    <property type="entry name" value="Sigma2 domain of RNA polymerase sigma factors"/>
    <property type="match status" value="1"/>
</dbReference>
<evidence type="ECO:0000256" key="1">
    <source>
        <dbReference type="ARBA" id="ARBA00010641"/>
    </source>
</evidence>
<dbReference type="CDD" id="cd06171">
    <property type="entry name" value="Sigma70_r4"/>
    <property type="match status" value="1"/>
</dbReference>
<evidence type="ECO:0000256" key="3">
    <source>
        <dbReference type="ARBA" id="ARBA00023082"/>
    </source>
</evidence>
<name>A0A494RCG0_9CAUL</name>
<dbReference type="InterPro" id="IPR007627">
    <property type="entry name" value="RNA_pol_sigma70_r2"/>
</dbReference>
<dbReference type="InterPro" id="IPR013249">
    <property type="entry name" value="RNA_pol_sigma70_r4_t2"/>
</dbReference>
<keyword evidence="3" id="KW-0731">Sigma factor</keyword>
<keyword evidence="2" id="KW-0805">Transcription regulation</keyword>
<accession>A0A494RCG0</accession>
<feature type="domain" description="RNA polymerase sigma factor 70 region 4 type 2" evidence="6">
    <location>
        <begin position="139"/>
        <end position="190"/>
    </location>
</feature>
<evidence type="ECO:0000259" key="5">
    <source>
        <dbReference type="Pfam" id="PF04542"/>
    </source>
</evidence>
<dbReference type="Gene3D" id="1.10.1740.10">
    <property type="match status" value="1"/>
</dbReference>
<dbReference type="Pfam" id="PF08281">
    <property type="entry name" value="Sigma70_r4_2"/>
    <property type="match status" value="1"/>
</dbReference>
<dbReference type="GO" id="GO:0006352">
    <property type="term" value="P:DNA-templated transcription initiation"/>
    <property type="evidence" value="ECO:0007669"/>
    <property type="project" value="InterPro"/>
</dbReference>
<dbReference type="OrthoDB" id="9803470at2"/>
<dbReference type="EMBL" id="CP032707">
    <property type="protein sequence ID" value="AYG93781.1"/>
    <property type="molecule type" value="Genomic_DNA"/>
</dbReference>
<dbReference type="InterPro" id="IPR013324">
    <property type="entry name" value="RNA_pol_sigma_r3/r4-like"/>
</dbReference>
<evidence type="ECO:0000313" key="8">
    <source>
        <dbReference type="Proteomes" id="UP000276984"/>
    </source>
</evidence>